<dbReference type="EMBL" id="JAUKTV010000003">
    <property type="protein sequence ID" value="KAK0742310.1"/>
    <property type="molecule type" value="Genomic_DNA"/>
</dbReference>
<dbReference type="Pfam" id="PF00450">
    <property type="entry name" value="Peptidase_S10"/>
    <property type="match status" value="2"/>
</dbReference>
<sequence>MLYLRSATLLYIITQQALAQFVSLQDAKLTTLDSPHNPNITISYKVPEGACKTAFDAQKQFTGWVSIPIGDQSINLFFWFVEAREPTPALTIWLNGGTGGSSMSGFWQENGPCEVVEKDKDHLEVKAREWGWDRASNMLYIDMPSVGFSYTTPIMNGSFDSYNATTIFPPEPVPEWSSPWAFSNGTFSSPNPITNTTTTAHIVWHLLQAFLSTFPQYNPPSNSSVGINLFAKGTTAPYAPLFASYFHSQNLALSNGIINGCGIDPLSQAQSYATMAVNNSFHLPLLTPAQASAILDAAFHSPGSSSSCLYSLTFPYQQSTSRSLYDINNPSFDPLPNQTHLTYLNTLPFLSAISSPINFTDFPPLPPVPLNNDPLPAITSLLSQGVRIALLYSDRDYLCNWRSGHSTSLTVSSLLPFYSSSFPAADYSPIYTNSSYTGGATRQFSLLSFSRIYSAGHFPSFSQAETTFQIFARIILGLSLSTVADTCDDESARAVLQGKEGAVVNGVWYTSEGDWQLPPGQGQKNDGGGGPGQEEEAAPTTAVMTGIFTTSIVVPTSRLSSGAVVHGRGGYYSASGLSVVVGALAGLLLL</sequence>
<evidence type="ECO:0000256" key="4">
    <source>
        <dbReference type="ARBA" id="ARBA00022801"/>
    </source>
</evidence>
<dbReference type="GO" id="GO:0006508">
    <property type="term" value="P:proteolysis"/>
    <property type="evidence" value="ECO:0007669"/>
    <property type="project" value="UniProtKB-KW"/>
</dbReference>
<evidence type="ECO:0000256" key="3">
    <source>
        <dbReference type="ARBA" id="ARBA00022670"/>
    </source>
</evidence>
<feature type="signal peptide" evidence="7">
    <location>
        <begin position="1"/>
        <end position="19"/>
    </location>
</feature>
<protein>
    <submittedName>
        <fullName evidence="8">Alpha/Beta hydrolase protein</fullName>
    </submittedName>
</protein>
<dbReference type="Proteomes" id="UP001172159">
    <property type="component" value="Unassembled WGS sequence"/>
</dbReference>
<name>A0AA40EN02_9PEZI</name>
<dbReference type="PANTHER" id="PTHR11802">
    <property type="entry name" value="SERINE PROTEASE FAMILY S10 SERINE CARBOXYPEPTIDASE"/>
    <property type="match status" value="1"/>
</dbReference>
<dbReference type="InterPro" id="IPR029058">
    <property type="entry name" value="AB_hydrolase_fold"/>
</dbReference>
<keyword evidence="9" id="KW-1185">Reference proteome</keyword>
<evidence type="ECO:0000256" key="7">
    <source>
        <dbReference type="SAM" id="SignalP"/>
    </source>
</evidence>
<keyword evidence="2" id="KW-0121">Carboxypeptidase</keyword>
<accession>A0AA40EN02</accession>
<dbReference type="InterPro" id="IPR001563">
    <property type="entry name" value="Peptidase_S10"/>
</dbReference>
<evidence type="ECO:0000256" key="2">
    <source>
        <dbReference type="ARBA" id="ARBA00022645"/>
    </source>
</evidence>
<evidence type="ECO:0000256" key="6">
    <source>
        <dbReference type="SAM" id="MobiDB-lite"/>
    </source>
</evidence>
<evidence type="ECO:0000256" key="1">
    <source>
        <dbReference type="ARBA" id="ARBA00009431"/>
    </source>
</evidence>
<dbReference type="SUPFAM" id="SSF53474">
    <property type="entry name" value="alpha/beta-Hydrolases"/>
    <property type="match status" value="1"/>
</dbReference>
<feature type="region of interest" description="Disordered" evidence="6">
    <location>
        <begin position="512"/>
        <end position="538"/>
    </location>
</feature>
<reference evidence="8" key="1">
    <citation type="submission" date="2023-06" db="EMBL/GenBank/DDBJ databases">
        <title>Genome-scale phylogeny and comparative genomics of the fungal order Sordariales.</title>
        <authorList>
            <consortium name="Lawrence Berkeley National Laboratory"/>
            <person name="Hensen N."/>
            <person name="Bonometti L."/>
            <person name="Westerberg I."/>
            <person name="Brannstrom I.O."/>
            <person name="Guillou S."/>
            <person name="Cros-Aarteil S."/>
            <person name="Calhoun S."/>
            <person name="Haridas S."/>
            <person name="Kuo A."/>
            <person name="Mondo S."/>
            <person name="Pangilinan J."/>
            <person name="Riley R."/>
            <person name="Labutti K."/>
            <person name="Andreopoulos B."/>
            <person name="Lipzen A."/>
            <person name="Chen C."/>
            <person name="Yanf M."/>
            <person name="Daum C."/>
            <person name="Ng V."/>
            <person name="Clum A."/>
            <person name="Steindorff A."/>
            <person name="Ohm R."/>
            <person name="Martin F."/>
            <person name="Silar P."/>
            <person name="Natvig D."/>
            <person name="Lalanne C."/>
            <person name="Gautier V."/>
            <person name="Ament-Velasquez S.L."/>
            <person name="Kruys A."/>
            <person name="Hutchinson M.I."/>
            <person name="Powell A.J."/>
            <person name="Barry K."/>
            <person name="Miller A.N."/>
            <person name="Grigoriev I.V."/>
            <person name="Debuchy R."/>
            <person name="Gladieux P."/>
            <person name="Thoren M.H."/>
            <person name="Johannesson H."/>
        </authorList>
    </citation>
    <scope>NUCLEOTIDE SEQUENCE</scope>
    <source>
        <strain evidence="8">CBS 540.89</strain>
    </source>
</reference>
<evidence type="ECO:0000313" key="8">
    <source>
        <dbReference type="EMBL" id="KAK0742310.1"/>
    </source>
</evidence>
<keyword evidence="5" id="KW-0325">Glycoprotein</keyword>
<keyword evidence="7" id="KW-0732">Signal</keyword>
<feature type="chain" id="PRO_5041218454" evidence="7">
    <location>
        <begin position="20"/>
        <end position="590"/>
    </location>
</feature>
<gene>
    <name evidence="8" type="ORF">B0T21DRAFT_449006</name>
</gene>
<organism evidence="8 9">
    <name type="scientific">Apiosordaria backusii</name>
    <dbReference type="NCBI Taxonomy" id="314023"/>
    <lineage>
        <taxon>Eukaryota</taxon>
        <taxon>Fungi</taxon>
        <taxon>Dikarya</taxon>
        <taxon>Ascomycota</taxon>
        <taxon>Pezizomycotina</taxon>
        <taxon>Sordariomycetes</taxon>
        <taxon>Sordariomycetidae</taxon>
        <taxon>Sordariales</taxon>
        <taxon>Lasiosphaeriaceae</taxon>
        <taxon>Apiosordaria</taxon>
    </lineage>
</organism>
<evidence type="ECO:0000313" key="9">
    <source>
        <dbReference type="Proteomes" id="UP001172159"/>
    </source>
</evidence>
<comment type="similarity">
    <text evidence="1">Belongs to the peptidase S10 family.</text>
</comment>
<dbReference type="PANTHER" id="PTHR11802:SF404">
    <property type="entry name" value="CARBOXYPEPTIDASE"/>
    <property type="match status" value="1"/>
</dbReference>
<dbReference type="AlphaFoldDB" id="A0AA40EN02"/>
<dbReference type="Gene3D" id="3.40.50.1820">
    <property type="entry name" value="alpha/beta hydrolase"/>
    <property type="match status" value="1"/>
</dbReference>
<comment type="caution">
    <text evidence="8">The sequence shown here is derived from an EMBL/GenBank/DDBJ whole genome shotgun (WGS) entry which is preliminary data.</text>
</comment>
<evidence type="ECO:0000256" key="5">
    <source>
        <dbReference type="ARBA" id="ARBA00023180"/>
    </source>
</evidence>
<keyword evidence="3" id="KW-0645">Protease</keyword>
<proteinExistence type="inferred from homology"/>
<dbReference type="GO" id="GO:0004185">
    <property type="term" value="F:serine-type carboxypeptidase activity"/>
    <property type="evidence" value="ECO:0007669"/>
    <property type="project" value="InterPro"/>
</dbReference>
<keyword evidence="4 8" id="KW-0378">Hydrolase</keyword>
<dbReference type="GO" id="GO:0000324">
    <property type="term" value="C:fungal-type vacuole"/>
    <property type="evidence" value="ECO:0007669"/>
    <property type="project" value="TreeGrafter"/>
</dbReference>